<dbReference type="InterPro" id="IPR003594">
    <property type="entry name" value="HATPase_dom"/>
</dbReference>
<dbReference type="EMBL" id="HG938356">
    <property type="protein sequence ID" value="CDN57067.1"/>
    <property type="molecule type" value="Genomic_DNA"/>
</dbReference>
<dbReference type="Pfam" id="PF02518">
    <property type="entry name" value="HATPase_c"/>
    <property type="match status" value="1"/>
</dbReference>
<name>A0A068TF01_NEOGA</name>
<sequence length="249" mass="26133">MSHTEIGLQAQKGFPPSVAGAAATGRLPDSMPGTVHDLGNLIQVAVSALNILSRNAHLAADPSLPPIVASARMSLGRAGALVEQTLRRAREGETSVEAVSVAGCLTELRELVETIWQPEIRLDLQVEPNLPPLTCSRINLQGAIMNLLTNARDAMPDGGTIALAARSAGKGGYAAAVEIEIVDNGLGMSPDTLQRAFEPFFTTRATGLGGFGLPVVKRFVEDVGGHIAVESKLNAGTQVTLYLPIAERR</sequence>
<dbReference type="PATRIC" id="fig|1028801.3.peg.4823"/>
<dbReference type="KEGG" id="ngl:RG1141_PA02320"/>
<reference evidence="5" key="1">
    <citation type="journal article" date="2014" name="BMC Genomics">
        <title>Genome sequencing of two Neorhizobium galegae strains reveals a noeT gene responsible for the unusual acetylation of the nodulation factors.</title>
        <authorList>
            <person name="Osterman J."/>
            <person name="Marsh J."/>
            <person name="Laine P.K."/>
            <person name="Zeng Z."/>
            <person name="Alatalo E."/>
            <person name="Sullivan J.T."/>
            <person name="Young J.P."/>
            <person name="Thomas-Oates J."/>
            <person name="Paulin L."/>
            <person name="Lindstrom K."/>
        </authorList>
    </citation>
    <scope>NUCLEOTIDE SEQUENCE [LARGE SCALE GENOMIC DNA]</scope>
    <source>
        <strain evidence="5">HAMBI 1141</strain>
        <plasmid evidence="5">II</plasmid>
    </source>
</reference>
<evidence type="ECO:0000259" key="3">
    <source>
        <dbReference type="PROSITE" id="PS50109"/>
    </source>
</evidence>
<dbReference type="InterPro" id="IPR004358">
    <property type="entry name" value="Sig_transdc_His_kin-like_C"/>
</dbReference>
<dbReference type="GO" id="GO:0004673">
    <property type="term" value="F:protein histidine kinase activity"/>
    <property type="evidence" value="ECO:0007669"/>
    <property type="project" value="UniProtKB-EC"/>
</dbReference>
<accession>A0A068TF01</accession>
<dbReference type="HOGENOM" id="CLU_1114889_0_0_5"/>
<gene>
    <name evidence="4" type="ORF">RG1141_PA02320</name>
</gene>
<feature type="domain" description="Histidine kinase" evidence="3">
    <location>
        <begin position="33"/>
        <end position="247"/>
    </location>
</feature>
<evidence type="ECO:0000313" key="5">
    <source>
        <dbReference type="Proteomes" id="UP000028186"/>
    </source>
</evidence>
<dbReference type="eggNOG" id="COG0642">
    <property type="taxonomic scope" value="Bacteria"/>
</dbReference>
<protein>
    <recommendedName>
        <fullName evidence="2">histidine kinase</fullName>
        <ecNumber evidence="2">2.7.13.3</ecNumber>
    </recommendedName>
</protein>
<dbReference type="SMART" id="SM00387">
    <property type="entry name" value="HATPase_c"/>
    <property type="match status" value="1"/>
</dbReference>
<dbReference type="InterPro" id="IPR036890">
    <property type="entry name" value="HATPase_C_sf"/>
</dbReference>
<comment type="catalytic activity">
    <reaction evidence="1">
        <text>ATP + protein L-histidine = ADP + protein N-phospho-L-histidine.</text>
        <dbReference type="EC" id="2.7.13.3"/>
    </reaction>
</comment>
<dbReference type="PRINTS" id="PR00344">
    <property type="entry name" value="BCTRLSENSOR"/>
</dbReference>
<dbReference type="RefSeq" id="WP_040124125.1">
    <property type="nucleotide sequence ID" value="NZ_HG938356.1"/>
</dbReference>
<keyword evidence="4" id="KW-0614">Plasmid</keyword>
<evidence type="ECO:0000256" key="1">
    <source>
        <dbReference type="ARBA" id="ARBA00000085"/>
    </source>
</evidence>
<evidence type="ECO:0000313" key="4">
    <source>
        <dbReference type="EMBL" id="CDN57067.1"/>
    </source>
</evidence>
<dbReference type="AlphaFoldDB" id="A0A068TF01"/>
<dbReference type="Proteomes" id="UP000028186">
    <property type="component" value="Plasmid pHAMBI1141a"/>
</dbReference>
<dbReference type="PROSITE" id="PS50109">
    <property type="entry name" value="HIS_KIN"/>
    <property type="match status" value="1"/>
</dbReference>
<dbReference type="SUPFAM" id="SSF55874">
    <property type="entry name" value="ATPase domain of HSP90 chaperone/DNA topoisomerase II/histidine kinase"/>
    <property type="match status" value="1"/>
</dbReference>
<dbReference type="InterPro" id="IPR005467">
    <property type="entry name" value="His_kinase_dom"/>
</dbReference>
<geneLocation type="plasmid" evidence="5">
    <name>II</name>
</geneLocation>
<dbReference type="PANTHER" id="PTHR43065">
    <property type="entry name" value="SENSOR HISTIDINE KINASE"/>
    <property type="match status" value="1"/>
</dbReference>
<dbReference type="EC" id="2.7.13.3" evidence="2"/>
<proteinExistence type="predicted"/>
<organism evidence="4 5">
    <name type="scientific">Neorhizobium galegae bv. officinalis bv. officinalis str. HAMBI 1141</name>
    <dbReference type="NCBI Taxonomy" id="1028801"/>
    <lineage>
        <taxon>Bacteria</taxon>
        <taxon>Pseudomonadati</taxon>
        <taxon>Pseudomonadota</taxon>
        <taxon>Alphaproteobacteria</taxon>
        <taxon>Hyphomicrobiales</taxon>
        <taxon>Rhizobiaceae</taxon>
        <taxon>Rhizobium/Agrobacterium group</taxon>
        <taxon>Neorhizobium</taxon>
    </lineage>
</organism>
<evidence type="ECO:0000256" key="2">
    <source>
        <dbReference type="ARBA" id="ARBA00012438"/>
    </source>
</evidence>
<dbReference type="Gene3D" id="3.30.565.10">
    <property type="entry name" value="Histidine kinase-like ATPase, C-terminal domain"/>
    <property type="match status" value="1"/>
</dbReference>
<dbReference type="PANTHER" id="PTHR43065:SF42">
    <property type="entry name" value="TWO-COMPONENT SENSOR PPRA"/>
    <property type="match status" value="1"/>
</dbReference>